<feature type="domain" description="Helicase C-terminal" evidence="5">
    <location>
        <begin position="383"/>
        <end position="533"/>
    </location>
</feature>
<evidence type="ECO:0000256" key="1">
    <source>
        <dbReference type="ARBA" id="ARBA00022741"/>
    </source>
</evidence>
<dbReference type="AlphaFoldDB" id="L8H6T8"/>
<dbReference type="GeneID" id="14921830"/>
<dbReference type="SUPFAM" id="SSF52540">
    <property type="entry name" value="P-loop containing nucleoside triphosphate hydrolases"/>
    <property type="match status" value="1"/>
</dbReference>
<evidence type="ECO:0000259" key="5">
    <source>
        <dbReference type="PROSITE" id="PS51194"/>
    </source>
</evidence>
<feature type="compositionally biased region" description="Basic and acidic residues" evidence="4">
    <location>
        <begin position="587"/>
        <end position="601"/>
    </location>
</feature>
<dbReference type="Gene3D" id="3.40.50.300">
    <property type="entry name" value="P-loop containing nucleotide triphosphate hydrolases"/>
    <property type="match status" value="1"/>
</dbReference>
<proteinExistence type="predicted"/>
<name>L8H6T8_ACACF</name>
<dbReference type="InterPro" id="IPR049730">
    <property type="entry name" value="SNF2/RAD54-like_C"/>
</dbReference>
<dbReference type="RefSeq" id="XP_004344700.1">
    <property type="nucleotide sequence ID" value="XM_004344650.1"/>
</dbReference>
<feature type="compositionally biased region" description="Basic and acidic residues" evidence="4">
    <location>
        <begin position="662"/>
        <end position="680"/>
    </location>
</feature>
<dbReference type="InterPro" id="IPR027417">
    <property type="entry name" value="P-loop_NTPase"/>
</dbReference>
<keyword evidence="7" id="KW-1185">Reference proteome</keyword>
<dbReference type="OrthoDB" id="2801544at2759"/>
<dbReference type="InterPro" id="IPR000330">
    <property type="entry name" value="SNF2_N"/>
</dbReference>
<keyword evidence="6" id="KW-0347">Helicase</keyword>
<organism evidence="6 7">
    <name type="scientific">Acanthamoeba castellanii (strain ATCC 30010 / Neff)</name>
    <dbReference type="NCBI Taxonomy" id="1257118"/>
    <lineage>
        <taxon>Eukaryota</taxon>
        <taxon>Amoebozoa</taxon>
        <taxon>Discosea</taxon>
        <taxon>Longamoebia</taxon>
        <taxon>Centramoebida</taxon>
        <taxon>Acanthamoebidae</taxon>
        <taxon>Acanthamoeba</taxon>
    </lineage>
</organism>
<feature type="compositionally biased region" description="Pro residues" evidence="4">
    <location>
        <begin position="267"/>
        <end position="279"/>
    </location>
</feature>
<feature type="compositionally biased region" description="Low complexity" evidence="4">
    <location>
        <begin position="286"/>
        <end position="330"/>
    </location>
</feature>
<keyword evidence="3" id="KW-0067">ATP-binding</keyword>
<accession>L8H6T8</accession>
<evidence type="ECO:0000313" key="7">
    <source>
        <dbReference type="Proteomes" id="UP000011083"/>
    </source>
</evidence>
<dbReference type="InterPro" id="IPR050628">
    <property type="entry name" value="SNF2_RAD54_helicase_TF"/>
</dbReference>
<dbReference type="InterPro" id="IPR001650">
    <property type="entry name" value="Helicase_C-like"/>
</dbReference>
<evidence type="ECO:0000256" key="2">
    <source>
        <dbReference type="ARBA" id="ARBA00022801"/>
    </source>
</evidence>
<dbReference type="SMART" id="SM00490">
    <property type="entry name" value="HELICc"/>
    <property type="match status" value="1"/>
</dbReference>
<dbReference type="GO" id="GO:0005524">
    <property type="term" value="F:ATP binding"/>
    <property type="evidence" value="ECO:0007669"/>
    <property type="project" value="UniProtKB-KW"/>
</dbReference>
<dbReference type="GO" id="GO:0008094">
    <property type="term" value="F:ATP-dependent activity, acting on DNA"/>
    <property type="evidence" value="ECO:0007669"/>
    <property type="project" value="TreeGrafter"/>
</dbReference>
<evidence type="ECO:0000256" key="3">
    <source>
        <dbReference type="ARBA" id="ARBA00022840"/>
    </source>
</evidence>
<dbReference type="VEuPathDB" id="AmoebaDB:ACA1_279390"/>
<reference evidence="6 7" key="1">
    <citation type="journal article" date="2013" name="Genome Biol.">
        <title>Genome of Acanthamoeba castellanii highlights extensive lateral gene transfer and early evolution of tyrosine kinase signaling.</title>
        <authorList>
            <person name="Clarke M."/>
            <person name="Lohan A.J."/>
            <person name="Liu B."/>
            <person name="Lagkouvardos I."/>
            <person name="Roy S."/>
            <person name="Zafar N."/>
            <person name="Bertelli C."/>
            <person name="Schilde C."/>
            <person name="Kianianmomeni A."/>
            <person name="Burglin T.R."/>
            <person name="Frech C."/>
            <person name="Turcotte B."/>
            <person name="Kopec K.O."/>
            <person name="Synnott J.M."/>
            <person name="Choo C."/>
            <person name="Paponov I."/>
            <person name="Finkler A."/>
            <person name="Soon Heng Tan C."/>
            <person name="Hutchins A.P."/>
            <person name="Weinmeier T."/>
            <person name="Rattei T."/>
            <person name="Chu J.S."/>
            <person name="Gimenez G."/>
            <person name="Irimia M."/>
            <person name="Rigden D.J."/>
            <person name="Fitzpatrick D.A."/>
            <person name="Lorenzo-Morales J."/>
            <person name="Bateman A."/>
            <person name="Chiu C.H."/>
            <person name="Tang P."/>
            <person name="Hegemann P."/>
            <person name="Fromm H."/>
            <person name="Raoult D."/>
            <person name="Greub G."/>
            <person name="Miranda-Saavedra D."/>
            <person name="Chen N."/>
            <person name="Nash P."/>
            <person name="Ginger M.L."/>
            <person name="Horn M."/>
            <person name="Schaap P."/>
            <person name="Caler L."/>
            <person name="Loftus B."/>
        </authorList>
    </citation>
    <scope>NUCLEOTIDE SEQUENCE [LARGE SCALE GENOMIC DNA]</scope>
    <source>
        <strain evidence="6 7">Neff</strain>
    </source>
</reference>
<dbReference type="STRING" id="1257118.L8H6T8"/>
<dbReference type="PANTHER" id="PTHR45626:SF51">
    <property type="entry name" value="SNF2-RELATED DOMAIN-CONTAINING PROTEIN"/>
    <property type="match status" value="1"/>
</dbReference>
<dbReference type="GO" id="GO:0004386">
    <property type="term" value="F:helicase activity"/>
    <property type="evidence" value="ECO:0007669"/>
    <property type="project" value="UniProtKB-KW"/>
</dbReference>
<dbReference type="Pfam" id="PF00176">
    <property type="entry name" value="SNF2-rel_dom"/>
    <property type="match status" value="1"/>
</dbReference>
<dbReference type="EMBL" id="KB007908">
    <property type="protein sequence ID" value="ELR20957.1"/>
    <property type="molecule type" value="Genomic_DNA"/>
</dbReference>
<evidence type="ECO:0000313" key="6">
    <source>
        <dbReference type="EMBL" id="ELR20957.1"/>
    </source>
</evidence>
<feature type="compositionally biased region" description="Pro residues" evidence="4">
    <location>
        <begin position="177"/>
        <end position="188"/>
    </location>
</feature>
<dbReference type="GO" id="GO:0005634">
    <property type="term" value="C:nucleus"/>
    <property type="evidence" value="ECO:0007669"/>
    <property type="project" value="TreeGrafter"/>
</dbReference>
<keyword evidence="1" id="KW-0547">Nucleotide-binding</keyword>
<gene>
    <name evidence="6" type="ORF">ACA1_279390</name>
</gene>
<feature type="region of interest" description="Disordered" evidence="4">
    <location>
        <begin position="582"/>
        <end position="725"/>
    </location>
</feature>
<dbReference type="PANTHER" id="PTHR45626">
    <property type="entry name" value="TRANSCRIPTION TERMINATION FACTOR 2-RELATED"/>
    <property type="match status" value="1"/>
</dbReference>
<dbReference type="GO" id="GO:0016787">
    <property type="term" value="F:hydrolase activity"/>
    <property type="evidence" value="ECO:0007669"/>
    <property type="project" value="UniProtKB-KW"/>
</dbReference>
<feature type="compositionally biased region" description="Basic residues" evidence="4">
    <location>
        <begin position="620"/>
        <end position="630"/>
    </location>
</feature>
<feature type="region of interest" description="Disordered" evidence="4">
    <location>
        <begin position="263"/>
        <end position="330"/>
    </location>
</feature>
<dbReference type="Proteomes" id="UP000011083">
    <property type="component" value="Unassembled WGS sequence"/>
</dbReference>
<dbReference type="PROSITE" id="PS51194">
    <property type="entry name" value="HELICASE_CTER"/>
    <property type="match status" value="1"/>
</dbReference>
<dbReference type="KEGG" id="acan:ACA1_279390"/>
<evidence type="ECO:0000256" key="4">
    <source>
        <dbReference type="SAM" id="MobiDB-lite"/>
    </source>
</evidence>
<sequence length="725" mass="77837">METELEHLFGLLMFLGHEPFCDRRVWADYIVRPIRKGVAAAEQRLLDILSQVMIKNKQEDIDKEIALPECHTSVVQLKLNDSERQKYNEIVSQIKTNLIASRGSGPDSFLHPANRNLDVASEQLHDPKLRGELSEPEVADLQSVVEIMIAGDHTLEAHLLVSPRDASLDLHNDAAAPGPPSSSPPPGPPREEQPADLGRQGSAPAPPPTAGPSLEVLRQLRLQRFSPSDTPSTPVSPPIAIASAAAAALVCEEVMEDSLPAMETAPAPAPAPTDPPPTPSVDRDPSTVPVSSPPSFSFSDSFARPLPLLSPTTPTAPVQPTTSSAPACEEAAAPVHPGGVVAASPTAAASSSAAASAGATSLLLKSALPEAAYIPLSEVNSTKLTYLLDRLQQLPEGSKAIIFSQFVHVLLILRQALRHVGLPFCEFFYGSHSSPAARASALTTFNTSDYVRVILMKTELAAFGINLTAASHVFFVDQVWDPSVERQAIKRAHRIGQTKEVFVEKLVMENTIEATILTFNQDKSLAPQTEATKGESELKAQRKVHSLLRSLEFIHRLGGDGAEAEDEDGDPGVILGKRARQLFGRAGDARDDPRSKGKEKSDDVEDEGEQAIASIDLRREKKRKKTVKRVRFMEPDESETVTEEGAASSTSTTSSSSSAREPSTDDVVRKRSRDGAEEGRALLLQGSVGPDDDVSDSIQAAAHGTPPKRVRFLDDDSSSSAEQGE</sequence>
<feature type="region of interest" description="Disordered" evidence="4">
    <location>
        <begin position="169"/>
        <end position="212"/>
    </location>
</feature>
<dbReference type="Pfam" id="PF00271">
    <property type="entry name" value="Helicase_C"/>
    <property type="match status" value="1"/>
</dbReference>
<protein>
    <submittedName>
        <fullName evidence="6">Helicase C-terminal domain containing protein, putative</fullName>
    </submittedName>
</protein>
<feature type="compositionally biased region" description="Low complexity" evidence="4">
    <location>
        <begin position="643"/>
        <end position="661"/>
    </location>
</feature>
<keyword evidence="2" id="KW-0378">Hydrolase</keyword>
<dbReference type="GO" id="GO:0006281">
    <property type="term" value="P:DNA repair"/>
    <property type="evidence" value="ECO:0007669"/>
    <property type="project" value="TreeGrafter"/>
</dbReference>
<dbReference type="CDD" id="cd18793">
    <property type="entry name" value="SF2_C_SNF"/>
    <property type="match status" value="1"/>
</dbReference>